<evidence type="ECO:0000313" key="1">
    <source>
        <dbReference type="EMBL" id="TCG10317.1"/>
    </source>
</evidence>
<organism evidence="1 2">
    <name type="scientific">Mycoplasma marinum</name>
    <dbReference type="NCBI Taxonomy" id="1937190"/>
    <lineage>
        <taxon>Bacteria</taxon>
        <taxon>Bacillati</taxon>
        <taxon>Mycoplasmatota</taxon>
        <taxon>Mollicutes</taxon>
        <taxon>Mycoplasmataceae</taxon>
        <taxon>Mycoplasma</taxon>
    </lineage>
</organism>
<dbReference type="Proteomes" id="UP000294192">
    <property type="component" value="Unassembled WGS sequence"/>
</dbReference>
<name>A0A4R0XRM5_9MOLU</name>
<feature type="non-terminal residue" evidence="1">
    <location>
        <position position="185"/>
    </location>
</feature>
<evidence type="ECO:0000313" key="2">
    <source>
        <dbReference type="Proteomes" id="UP000294192"/>
    </source>
</evidence>
<reference evidence="1 2" key="1">
    <citation type="submission" date="2018-02" db="EMBL/GenBank/DDBJ databases">
        <title>Mycoplasma marinum and Mycoplasma todarodis sp. nov., moderately halophilic and psychrotolerant mycoplasmas isolated from cephalopods.</title>
        <authorList>
            <person name="Viver T."/>
        </authorList>
    </citation>
    <scope>NUCLEOTIDE SEQUENCE [LARGE SCALE GENOMIC DNA]</scope>
    <source>
        <strain evidence="1 2">PE</strain>
    </source>
</reference>
<gene>
    <name evidence="1" type="ORF">C4B24_04830</name>
</gene>
<keyword evidence="2" id="KW-1185">Reference proteome</keyword>
<dbReference type="EMBL" id="PSZO01000069">
    <property type="protein sequence ID" value="TCG10317.1"/>
    <property type="molecule type" value="Genomic_DNA"/>
</dbReference>
<sequence length="185" mass="18710">MKVGTGKKAVVVKVALQNAGGDDTLGSIGWISTTSATGTTKTGGTLGELNGFENAAQKAARLLKAKADKAIAKVTADMVNKAINTSKPHSDTDIASTWTLPASVDVTVGTGRDAVVVKVALTNTGGDDTTGIISWTGVTSATGTTNTGSVNGSLNGFETAAQKAARLHKIKIEAAIPQVTVDMIN</sequence>
<comment type="caution">
    <text evidence="1">The sequence shown here is derived from an EMBL/GenBank/DDBJ whole genome shotgun (WGS) entry which is preliminary data.</text>
</comment>
<dbReference type="AlphaFoldDB" id="A0A4R0XRM5"/>
<protein>
    <submittedName>
        <fullName evidence="1">Uncharacterized protein</fullName>
    </submittedName>
</protein>
<dbReference type="RefSeq" id="WP_131599628.1">
    <property type="nucleotide sequence ID" value="NZ_PSZO01000069.1"/>
</dbReference>
<proteinExistence type="predicted"/>
<accession>A0A4R0XRM5</accession>